<reference evidence="3" key="2">
    <citation type="submission" date="2019-07" db="EMBL/GenBank/DDBJ databases">
        <authorList>
            <person name="Whitman W."/>
            <person name="Huntemann M."/>
            <person name="Clum A."/>
            <person name="Pillay M."/>
            <person name="Palaniappan K."/>
            <person name="Varghese N."/>
            <person name="Mikhailova N."/>
            <person name="Stamatis D."/>
            <person name="Reddy T."/>
            <person name="Daum C."/>
            <person name="Shapiro N."/>
            <person name="Ivanova N."/>
            <person name="Kyrpides N."/>
            <person name="Woyke T."/>
        </authorList>
    </citation>
    <scope>NUCLEOTIDE SEQUENCE</scope>
    <source>
        <strain evidence="3">CGMCC 1.10685</strain>
    </source>
</reference>
<name>A0A562PVF6_9BURK</name>
<dbReference type="AlphaFoldDB" id="A0A562PVF6"/>
<protein>
    <recommendedName>
        <fullName evidence="6">Glycosyltransferase RgtA/B/C/D-like domain-containing protein</fullName>
    </recommendedName>
</protein>
<evidence type="ECO:0000313" key="4">
    <source>
        <dbReference type="Proteomes" id="UP000315112"/>
    </source>
</evidence>
<proteinExistence type="predicted"/>
<dbReference type="OrthoDB" id="7033276at2"/>
<feature type="transmembrane region" description="Helical" evidence="1">
    <location>
        <begin position="121"/>
        <end position="140"/>
    </location>
</feature>
<reference evidence="2 5" key="3">
    <citation type="submission" date="2019-12" db="EMBL/GenBank/DDBJ databases">
        <title>Draft Genome Sequences of Six Type Strains of the Genus Massilia.</title>
        <authorList>
            <person name="Miess H."/>
            <person name="Frediansyah A."/>
            <person name="Goeker M."/>
            <person name="Gross H."/>
        </authorList>
    </citation>
    <scope>NUCLEOTIDE SEQUENCE [LARGE SCALE GENOMIC DNA]</scope>
    <source>
        <strain evidence="2 5">DSM 26639</strain>
    </source>
</reference>
<feature type="transmembrane region" description="Helical" evidence="1">
    <location>
        <begin position="146"/>
        <end position="164"/>
    </location>
</feature>
<evidence type="ECO:0000313" key="3">
    <source>
        <dbReference type="EMBL" id="TWI48425.1"/>
    </source>
</evidence>
<sequence length="670" mass="73449">MSNTSAASLRRLATRVLPWLLAVNLALLLFFLVFDYQTIFHSDTAVRNLLAQEIIETGRYFPPEWNYANGDLWVLFTHTFVLPFLPLLPNGFGLHILSDLITAALIVAGGGLFIKLLDVSGTARLAALCVLTAGISILMAEHVYGQGAYGSMFYSGAFLLFCYWRTLYEDSRPLAWAGATLLIALLLFWSNPLRAAVMYALPLLAAAVTVARLPAARAYRHWRAALAFAAGSAVGVLLHIVTLKTVQNLPSPPLQWLDFDGMLHSVKVVLEGLLLLFDGTPRWDSTVTSPLGAYRLLRLLAALALLWLMPRALGRLLRSEHPARLYCAVFTATAAALPLLLLLTTTLADMGSPDGAVRYLVPSLLCMLLIFAALAVDGLHLSSRERIACLAVVTALASSAAIAYTFPYRLFFLQPPALKLPTQAARLVAFLQQNGLRYGYSTFWNAGKLTVLSAHGVRIRQVNFEHGLPMPMRKLSSNRWYDPDYFHGETFLLLQDNELQSADLPLLAQRLGEPVRTLRFEDWTVIVYRRNIAELSEWDRGARQPIDYAVTEHTPHQLGTFDGTRLVAPPGAAGALHFGPFRVLVPGSYVVTFDIDTSGDGAAGFGTVDVTASGGTRTLARQEITATGPHRIALRVDTTTVLGAVEFRVFTNGKGRIAISNVRLERARAP</sequence>
<evidence type="ECO:0000313" key="5">
    <source>
        <dbReference type="Proteomes" id="UP000437862"/>
    </source>
</evidence>
<keyword evidence="1" id="KW-1133">Transmembrane helix</keyword>
<keyword evidence="5" id="KW-1185">Reference proteome</keyword>
<evidence type="ECO:0000313" key="2">
    <source>
        <dbReference type="EMBL" id="QGZ39532.1"/>
    </source>
</evidence>
<feature type="transmembrane region" description="Helical" evidence="1">
    <location>
        <begin position="356"/>
        <end position="375"/>
    </location>
</feature>
<feature type="transmembrane region" description="Helical" evidence="1">
    <location>
        <begin position="12"/>
        <end position="34"/>
    </location>
</feature>
<feature type="transmembrane region" description="Helical" evidence="1">
    <location>
        <begin position="325"/>
        <end position="344"/>
    </location>
</feature>
<keyword evidence="1" id="KW-0812">Transmembrane</keyword>
<feature type="transmembrane region" description="Helical" evidence="1">
    <location>
        <begin position="196"/>
        <end position="213"/>
    </location>
</feature>
<accession>A0A562PVF6</accession>
<feature type="transmembrane region" description="Helical" evidence="1">
    <location>
        <begin position="92"/>
        <end position="114"/>
    </location>
</feature>
<keyword evidence="1" id="KW-0472">Membrane</keyword>
<evidence type="ECO:0000256" key="1">
    <source>
        <dbReference type="SAM" id="Phobius"/>
    </source>
</evidence>
<dbReference type="Proteomes" id="UP000437862">
    <property type="component" value="Chromosome"/>
</dbReference>
<feature type="transmembrane region" description="Helical" evidence="1">
    <location>
        <begin position="293"/>
        <end position="313"/>
    </location>
</feature>
<feature type="transmembrane region" description="Helical" evidence="1">
    <location>
        <begin position="173"/>
        <end position="190"/>
    </location>
</feature>
<dbReference type="Proteomes" id="UP000315112">
    <property type="component" value="Unassembled WGS sequence"/>
</dbReference>
<reference evidence="3 4" key="1">
    <citation type="journal article" date="2015" name="Stand. Genomic Sci.">
        <title>Genomic Encyclopedia of Bacterial and Archaeal Type Strains, Phase III: the genomes of soil and plant-associated and newly described type strains.</title>
        <authorList>
            <person name="Whitman W.B."/>
            <person name="Woyke T."/>
            <person name="Klenk H.P."/>
            <person name="Zhou Y."/>
            <person name="Lilburn T.G."/>
            <person name="Beck B.J."/>
            <person name="De Vos P."/>
            <person name="Vandamme P."/>
            <person name="Eisen J.A."/>
            <person name="Garrity G."/>
            <person name="Hugenholtz P."/>
            <person name="Kyrpides N.C."/>
        </authorList>
    </citation>
    <scope>NUCLEOTIDE SEQUENCE [LARGE SCALE GENOMIC DNA]</scope>
    <source>
        <strain evidence="3 4">CGMCC 1.10685</strain>
    </source>
</reference>
<evidence type="ECO:0008006" key="6">
    <source>
        <dbReference type="Google" id="ProtNLM"/>
    </source>
</evidence>
<feature type="transmembrane region" description="Helical" evidence="1">
    <location>
        <begin position="387"/>
        <end position="406"/>
    </location>
</feature>
<dbReference type="EMBL" id="VLKW01000003">
    <property type="protein sequence ID" value="TWI48425.1"/>
    <property type="molecule type" value="Genomic_DNA"/>
</dbReference>
<organism evidence="3 4">
    <name type="scientific">Pseudoduganella flava</name>
    <dbReference type="NCBI Taxonomy" id="871742"/>
    <lineage>
        <taxon>Bacteria</taxon>
        <taxon>Pseudomonadati</taxon>
        <taxon>Pseudomonadota</taxon>
        <taxon>Betaproteobacteria</taxon>
        <taxon>Burkholderiales</taxon>
        <taxon>Oxalobacteraceae</taxon>
        <taxon>Telluria group</taxon>
        <taxon>Pseudoduganella</taxon>
    </lineage>
</organism>
<dbReference type="EMBL" id="CP046904">
    <property type="protein sequence ID" value="QGZ39532.1"/>
    <property type="molecule type" value="Genomic_DNA"/>
</dbReference>
<feature type="transmembrane region" description="Helical" evidence="1">
    <location>
        <begin position="225"/>
        <end position="243"/>
    </location>
</feature>
<gene>
    <name evidence="2" type="ORF">GO485_11060</name>
    <name evidence="3" type="ORF">IP92_01814</name>
</gene>
<dbReference type="RefSeq" id="WP_145874224.1">
    <property type="nucleotide sequence ID" value="NZ_CP046904.1"/>
</dbReference>